<reference evidence="2" key="1">
    <citation type="submission" date="2010-03" db="EMBL/GenBank/DDBJ databases">
        <title>Annotation of Blastomyces dermatitidis strain ATCC 18188.</title>
        <authorList>
            <consortium name="The Broad Institute Genome Sequencing Platform"/>
            <consortium name="Broad Institute Genome Sequencing Center for Infectious Disease."/>
            <person name="Cuomo C."/>
            <person name="Klein B."/>
            <person name="Sullivan T."/>
            <person name="Heitman J."/>
            <person name="Young S."/>
            <person name="Zeng Q."/>
            <person name="Gargeya S."/>
            <person name="Alvarado L."/>
            <person name="Berlin A.M."/>
            <person name="Chapman S.B."/>
            <person name="Chen Z."/>
            <person name="Freedman E."/>
            <person name="Gellesch M."/>
            <person name="Goldberg J."/>
            <person name="Griggs A."/>
            <person name="Gujja S."/>
            <person name="Heilman E."/>
            <person name="Heiman D."/>
            <person name="Howarth C."/>
            <person name="Mehta T."/>
            <person name="Neiman D."/>
            <person name="Pearson M."/>
            <person name="Roberts A."/>
            <person name="Saif S."/>
            <person name="Shea T."/>
            <person name="Shenoy N."/>
            <person name="Sisk P."/>
            <person name="Stolte C."/>
            <person name="Sykes S."/>
            <person name="White J."/>
            <person name="Yandava C."/>
            <person name="Haas B."/>
            <person name="Nusbaum C."/>
            <person name="Birren B."/>
        </authorList>
    </citation>
    <scope>NUCLEOTIDE SEQUENCE [LARGE SCALE GENOMIC DNA]</scope>
    <source>
        <strain evidence="2">ATCC 18188</strain>
    </source>
</reference>
<feature type="region of interest" description="Disordered" evidence="1">
    <location>
        <begin position="43"/>
        <end position="72"/>
    </location>
</feature>
<evidence type="ECO:0000313" key="2">
    <source>
        <dbReference type="EMBL" id="EGE83205.2"/>
    </source>
</evidence>
<dbReference type="InterPro" id="IPR036514">
    <property type="entry name" value="SGNH_hydro_sf"/>
</dbReference>
<dbReference type="AlphaFoldDB" id="F2TIZ2"/>
<proteinExistence type="predicted"/>
<evidence type="ECO:0000256" key="1">
    <source>
        <dbReference type="SAM" id="MobiDB-lite"/>
    </source>
</evidence>
<gene>
    <name evidence="2" type="ORF">BDDG_06149</name>
</gene>
<organism evidence="2">
    <name type="scientific">Ajellomyces dermatitidis (strain ATCC 18188 / CBS 674.68)</name>
    <name type="common">Blastomyces dermatitidis</name>
    <dbReference type="NCBI Taxonomy" id="653446"/>
    <lineage>
        <taxon>Eukaryota</taxon>
        <taxon>Fungi</taxon>
        <taxon>Dikarya</taxon>
        <taxon>Ascomycota</taxon>
        <taxon>Pezizomycotina</taxon>
        <taxon>Eurotiomycetes</taxon>
        <taxon>Eurotiomycetidae</taxon>
        <taxon>Onygenales</taxon>
        <taxon>Ajellomycetaceae</taxon>
        <taxon>Blastomyces</taxon>
    </lineage>
</organism>
<name>F2TIZ2_AJEDA</name>
<dbReference type="HOGENOM" id="CLU_2849180_0_0_1"/>
<dbReference type="Proteomes" id="UP000007802">
    <property type="component" value="Unassembled WGS sequence"/>
</dbReference>
<sequence>MKKNNPTMAILVAQIIPMDPRDRKGCSKAARQLNRAIERWAPTKSTEKSPVMLRTASRALTQERHQRRRLSK</sequence>
<dbReference type="EMBL" id="GG749445">
    <property type="protein sequence ID" value="EGE83205.2"/>
    <property type="molecule type" value="Genomic_DNA"/>
</dbReference>
<protein>
    <submittedName>
        <fullName evidence="2">Cellulose-binding, family II</fullName>
    </submittedName>
</protein>
<accession>F2TIZ2</accession>
<dbReference type="Gene3D" id="3.40.50.1110">
    <property type="entry name" value="SGNH hydrolase"/>
    <property type="match status" value="1"/>
</dbReference>